<dbReference type="GO" id="GO:0043531">
    <property type="term" value="F:ADP binding"/>
    <property type="evidence" value="ECO:0007669"/>
    <property type="project" value="InterPro"/>
</dbReference>
<dbReference type="Gene3D" id="3.80.10.10">
    <property type="entry name" value="Ribonuclease Inhibitor"/>
    <property type="match status" value="2"/>
</dbReference>
<dbReference type="EMBL" id="CACVBM020000477">
    <property type="protein sequence ID" value="CAA7019670.1"/>
    <property type="molecule type" value="Genomic_DNA"/>
</dbReference>
<keyword evidence="1" id="KW-0677">Repeat</keyword>
<feature type="domain" description="NB-ARC" evidence="3">
    <location>
        <begin position="1"/>
        <end position="76"/>
    </location>
</feature>
<evidence type="ECO:0000259" key="4">
    <source>
        <dbReference type="Pfam" id="PF23598"/>
    </source>
</evidence>
<dbReference type="Gene3D" id="3.40.50.300">
    <property type="entry name" value="P-loop containing nucleotide triphosphate hydrolases"/>
    <property type="match status" value="1"/>
</dbReference>
<dbReference type="SUPFAM" id="SSF52540">
    <property type="entry name" value="P-loop containing nucleoside triphosphate hydrolases"/>
    <property type="match status" value="1"/>
</dbReference>
<dbReference type="PANTHER" id="PTHR36766:SF64">
    <property type="entry name" value="OS12G0206100 PROTEIN"/>
    <property type="match status" value="1"/>
</dbReference>
<organism evidence="5 7">
    <name type="scientific">Microthlaspi erraticum</name>
    <dbReference type="NCBI Taxonomy" id="1685480"/>
    <lineage>
        <taxon>Eukaryota</taxon>
        <taxon>Viridiplantae</taxon>
        <taxon>Streptophyta</taxon>
        <taxon>Embryophyta</taxon>
        <taxon>Tracheophyta</taxon>
        <taxon>Spermatophyta</taxon>
        <taxon>Magnoliopsida</taxon>
        <taxon>eudicotyledons</taxon>
        <taxon>Gunneridae</taxon>
        <taxon>Pentapetalae</taxon>
        <taxon>rosids</taxon>
        <taxon>malvids</taxon>
        <taxon>Brassicales</taxon>
        <taxon>Brassicaceae</taxon>
        <taxon>Coluteocarpeae</taxon>
        <taxon>Microthlaspi</taxon>
    </lineage>
</organism>
<dbReference type="GO" id="GO:0006952">
    <property type="term" value="P:defense response"/>
    <property type="evidence" value="ECO:0007669"/>
    <property type="project" value="UniProtKB-KW"/>
</dbReference>
<dbReference type="Proteomes" id="UP000467841">
    <property type="component" value="Unassembled WGS sequence"/>
</dbReference>
<dbReference type="InterPro" id="IPR055414">
    <property type="entry name" value="LRR_R13L4/SHOC2-like"/>
</dbReference>
<keyword evidence="7" id="KW-1185">Reference proteome</keyword>
<evidence type="ECO:0000256" key="2">
    <source>
        <dbReference type="ARBA" id="ARBA00022821"/>
    </source>
</evidence>
<dbReference type="InterPro" id="IPR042197">
    <property type="entry name" value="Apaf_helical"/>
</dbReference>
<reference evidence="5 7" key="1">
    <citation type="submission" date="2020-01" db="EMBL/GenBank/DDBJ databases">
        <authorList>
            <person name="Mishra B."/>
        </authorList>
    </citation>
    <scope>NUCLEOTIDE SEQUENCE [LARGE SCALE GENOMIC DNA]</scope>
</reference>
<evidence type="ECO:0000313" key="6">
    <source>
        <dbReference type="EMBL" id="CAA7054383.1"/>
    </source>
</evidence>
<accession>A0A6D2I364</accession>
<evidence type="ECO:0000256" key="1">
    <source>
        <dbReference type="ARBA" id="ARBA00022737"/>
    </source>
</evidence>
<dbReference type="Pfam" id="PF00931">
    <property type="entry name" value="NB-ARC"/>
    <property type="match status" value="1"/>
</dbReference>
<dbReference type="OrthoDB" id="1045536at2759"/>
<gene>
    <name evidence="6" type="ORF">MERR_LOCUS41619</name>
    <name evidence="5" type="ORF">MERR_LOCUS6905</name>
</gene>
<dbReference type="InterPro" id="IPR002182">
    <property type="entry name" value="NB-ARC"/>
</dbReference>
<evidence type="ECO:0000313" key="5">
    <source>
        <dbReference type="EMBL" id="CAA7019670.1"/>
    </source>
</evidence>
<feature type="domain" description="Disease resistance R13L4/SHOC-2-like LRR" evidence="4">
    <location>
        <begin position="264"/>
        <end position="555"/>
    </location>
</feature>
<dbReference type="InterPro" id="IPR032675">
    <property type="entry name" value="LRR_dom_sf"/>
</dbReference>
<sequence length="626" mass="71770">MKKKKFVLLLDDIWRKVELQEIGVPFPTREKGCKVVFTTRSREVCGHMGVDDPIEVKCLASDEAWDLFRIKVGKITLESHPDILELACKVAKKCRGLPLALNIIGETMACQRTVQEWRHAVDVLTSSGAEFPDEKEGREKAFNQGYKIIGTLVRACLLLEVRWTKCKSYVTMHDVVREMALWILSDLGKHKEICIVKAGVGLREVPEVKEWAAVRRMSLMQNKLGKLCGSPNCPQVTTLLLQENYTLNISEEFFSFMRGLLVLDLSYNGGFTVLPEQISKLVSLRYLDLSYTDIERLPGSLRELKKLIHLNLEDTRELESMSGISDLPSLRTLRLRSSKVLIDLSLMKELERLDYLDFVTIKITSSAVAEMLLSFHRLLECIKEVRIQYLQEELVRVLNLAAMVNLQRLNIDSGMEDIKIERITSTFFNKGPIAPYLLNLSSVFIRGCNGIKDLTWLLFAPNLTLLEVNNSNQLRDIICKEKYVGSVMEDEVRIIVPFPKLENLYLSELPMLKSIYSSPLPFPCLRKISISGCPKLRKLPLDSKSVVRVEELDIHWIPLSLRPPRIRMIQVRENFIRLVRKPLDSSSGAADEETVIYYQDKEWMEGFEWEDEATRLRFLPSCKLGT</sequence>
<dbReference type="InterPro" id="IPR027417">
    <property type="entry name" value="P-loop_NTPase"/>
</dbReference>
<dbReference type="SUPFAM" id="SSF52058">
    <property type="entry name" value="L domain-like"/>
    <property type="match status" value="1"/>
</dbReference>
<dbReference type="Gene3D" id="1.10.8.430">
    <property type="entry name" value="Helical domain of apoptotic protease-activating factors"/>
    <property type="match status" value="1"/>
</dbReference>
<dbReference type="EMBL" id="CACVBM020001573">
    <property type="protein sequence ID" value="CAA7054383.1"/>
    <property type="molecule type" value="Genomic_DNA"/>
</dbReference>
<proteinExistence type="predicted"/>
<dbReference type="Pfam" id="PF23598">
    <property type="entry name" value="LRR_14"/>
    <property type="match status" value="1"/>
</dbReference>
<dbReference type="PRINTS" id="PR00364">
    <property type="entry name" value="DISEASERSIST"/>
</dbReference>
<dbReference type="AlphaFoldDB" id="A0A6D2I364"/>
<evidence type="ECO:0000313" key="7">
    <source>
        <dbReference type="Proteomes" id="UP000467841"/>
    </source>
</evidence>
<evidence type="ECO:0000259" key="3">
    <source>
        <dbReference type="Pfam" id="PF00931"/>
    </source>
</evidence>
<name>A0A6D2I364_9BRAS</name>
<protein>
    <submittedName>
        <fullName evidence="5">Uncharacterized protein</fullName>
    </submittedName>
</protein>
<keyword evidence="2" id="KW-0611">Plant defense</keyword>
<dbReference type="FunFam" id="1.10.8.430:FF:000003">
    <property type="entry name" value="Probable disease resistance protein At5g66910"/>
    <property type="match status" value="1"/>
</dbReference>
<dbReference type="PANTHER" id="PTHR36766">
    <property type="entry name" value="PLANT BROAD-SPECTRUM MILDEW RESISTANCE PROTEIN RPW8"/>
    <property type="match status" value="1"/>
</dbReference>